<dbReference type="EMBL" id="QKYT01000219">
    <property type="protein sequence ID" value="RIA89462.1"/>
    <property type="molecule type" value="Genomic_DNA"/>
</dbReference>
<protein>
    <submittedName>
        <fullName evidence="1">Uncharacterized protein</fullName>
    </submittedName>
</protein>
<accession>A0A397SUS5</accession>
<dbReference type="OrthoDB" id="128308at2759"/>
<proteinExistence type="predicted"/>
<gene>
    <name evidence="1" type="ORF">C1645_824850</name>
</gene>
<dbReference type="AlphaFoldDB" id="A0A397SUS5"/>
<sequence>MEYKMSKPTQEDRYLFCKIHYAETTIVPEGIQYPLEINFELIEAQIIQIKDELNIINKKINSYYWDFSLEICKEVGSRKMGIPMVILMRPGPRYYGSKGLLVDFLQEVLVPETVSRLISQNKARLKSVPQRTI</sequence>
<organism evidence="1 2">
    <name type="scientific">Glomus cerebriforme</name>
    <dbReference type="NCBI Taxonomy" id="658196"/>
    <lineage>
        <taxon>Eukaryota</taxon>
        <taxon>Fungi</taxon>
        <taxon>Fungi incertae sedis</taxon>
        <taxon>Mucoromycota</taxon>
        <taxon>Glomeromycotina</taxon>
        <taxon>Glomeromycetes</taxon>
        <taxon>Glomerales</taxon>
        <taxon>Glomeraceae</taxon>
        <taxon>Glomus</taxon>
    </lineage>
</organism>
<reference evidence="1 2" key="1">
    <citation type="submission" date="2018-06" db="EMBL/GenBank/DDBJ databases">
        <title>Comparative genomics reveals the genomic features of Rhizophagus irregularis, R. cerebriforme, R. diaphanum and Gigaspora rosea, and their symbiotic lifestyle signature.</title>
        <authorList>
            <person name="Morin E."/>
            <person name="San Clemente H."/>
            <person name="Chen E.C.H."/>
            <person name="De La Providencia I."/>
            <person name="Hainaut M."/>
            <person name="Kuo A."/>
            <person name="Kohler A."/>
            <person name="Murat C."/>
            <person name="Tang N."/>
            <person name="Roy S."/>
            <person name="Loubradou J."/>
            <person name="Henrissat B."/>
            <person name="Grigoriev I.V."/>
            <person name="Corradi N."/>
            <person name="Roux C."/>
            <person name="Martin F.M."/>
        </authorList>
    </citation>
    <scope>NUCLEOTIDE SEQUENCE [LARGE SCALE GENOMIC DNA]</scope>
    <source>
        <strain evidence="1 2">DAOM 227022</strain>
    </source>
</reference>
<comment type="caution">
    <text evidence="1">The sequence shown here is derived from an EMBL/GenBank/DDBJ whole genome shotgun (WGS) entry which is preliminary data.</text>
</comment>
<keyword evidence="2" id="KW-1185">Reference proteome</keyword>
<dbReference type="STRING" id="658196.A0A397SUS5"/>
<evidence type="ECO:0000313" key="2">
    <source>
        <dbReference type="Proteomes" id="UP000265703"/>
    </source>
</evidence>
<evidence type="ECO:0000313" key="1">
    <source>
        <dbReference type="EMBL" id="RIA89462.1"/>
    </source>
</evidence>
<dbReference type="Proteomes" id="UP000265703">
    <property type="component" value="Unassembled WGS sequence"/>
</dbReference>
<name>A0A397SUS5_9GLOM</name>